<organism evidence="1 2">
    <name type="scientific">Meloidogyne enterolobii</name>
    <name type="common">Root-knot nematode worm</name>
    <name type="synonym">Meloidogyne mayaguensis</name>
    <dbReference type="NCBI Taxonomy" id="390850"/>
    <lineage>
        <taxon>Eukaryota</taxon>
        <taxon>Metazoa</taxon>
        <taxon>Ecdysozoa</taxon>
        <taxon>Nematoda</taxon>
        <taxon>Chromadorea</taxon>
        <taxon>Rhabditida</taxon>
        <taxon>Tylenchina</taxon>
        <taxon>Tylenchomorpha</taxon>
        <taxon>Tylenchoidea</taxon>
        <taxon>Meloidogynidae</taxon>
        <taxon>Meloidogyninae</taxon>
        <taxon>Meloidogyne</taxon>
    </lineage>
</organism>
<keyword evidence="2" id="KW-1185">Reference proteome</keyword>
<evidence type="ECO:0000313" key="1">
    <source>
        <dbReference type="EMBL" id="CAK5054237.1"/>
    </source>
</evidence>
<comment type="caution">
    <text evidence="1">The sequence shown here is derived from an EMBL/GenBank/DDBJ whole genome shotgun (WGS) entry which is preliminary data.</text>
</comment>
<dbReference type="Proteomes" id="UP001497535">
    <property type="component" value="Unassembled WGS sequence"/>
</dbReference>
<protein>
    <submittedName>
        <fullName evidence="1">Uncharacterized protein</fullName>
    </submittedName>
</protein>
<accession>A0ACB0YMS8</accession>
<gene>
    <name evidence="1" type="ORF">MENTE1834_LOCUS14353</name>
</gene>
<reference evidence="1" key="1">
    <citation type="submission" date="2023-11" db="EMBL/GenBank/DDBJ databases">
        <authorList>
            <person name="Poullet M."/>
        </authorList>
    </citation>
    <scope>NUCLEOTIDE SEQUENCE</scope>
    <source>
        <strain evidence="1">E1834</strain>
    </source>
</reference>
<dbReference type="EMBL" id="CAVMJV010000015">
    <property type="protein sequence ID" value="CAK5054237.1"/>
    <property type="molecule type" value="Genomic_DNA"/>
</dbReference>
<name>A0ACB0YMS8_MELEN</name>
<proteinExistence type="predicted"/>
<evidence type="ECO:0000313" key="2">
    <source>
        <dbReference type="Proteomes" id="UP001497535"/>
    </source>
</evidence>
<sequence length="81" mass="9138">MSKFLISFVMFTIVLIQVCDCVREKGTPIRSPRGDHTDNLPKDPKPKNEETKTPKYGTDKAGSSTVNEGTPKRVNLIYFHI</sequence>